<dbReference type="EMBL" id="VWNA01000003">
    <property type="protein sequence ID" value="MQT15210.1"/>
    <property type="molecule type" value="Genomic_DNA"/>
</dbReference>
<protein>
    <submittedName>
        <fullName evidence="5">ABC transporter ATP-binding protein</fullName>
    </submittedName>
</protein>
<dbReference type="Gene3D" id="3.40.50.300">
    <property type="entry name" value="P-loop containing nucleotide triphosphate hydrolases"/>
    <property type="match status" value="2"/>
</dbReference>
<dbReference type="PROSITE" id="PS50893">
    <property type="entry name" value="ABC_TRANSPORTER_2"/>
    <property type="match status" value="2"/>
</dbReference>
<comment type="caution">
    <text evidence="5">The sequence shown here is derived from an EMBL/GenBank/DDBJ whole genome shotgun (WGS) entry which is preliminary data.</text>
</comment>
<evidence type="ECO:0000313" key="5">
    <source>
        <dbReference type="EMBL" id="MQT15210.1"/>
    </source>
</evidence>
<proteinExistence type="inferred from homology"/>
<reference evidence="5 6" key="1">
    <citation type="submission" date="2019-09" db="EMBL/GenBank/DDBJ databases">
        <title>Segnochrobactrum spirostomi gen. nov., sp. nov., isolated from the ciliate Spirostomum cf. yagiui and description of a novel family, Segnochrobactraceae fam. nov. within the order Rhizobiales of the class Alphaproteobacteria.</title>
        <authorList>
            <person name="Akter S."/>
            <person name="Shazib S.U.A."/>
            <person name="Shin M.K."/>
        </authorList>
    </citation>
    <scope>NUCLEOTIDE SEQUENCE [LARGE SCALE GENOMIC DNA]</scope>
    <source>
        <strain evidence="5 6">Sp-1</strain>
    </source>
</reference>
<evidence type="ECO:0000256" key="3">
    <source>
        <dbReference type="ARBA" id="ARBA00022840"/>
    </source>
</evidence>
<dbReference type="CDD" id="cd03215">
    <property type="entry name" value="ABC_Carb_Monos_II"/>
    <property type="match status" value="1"/>
</dbReference>
<evidence type="ECO:0000259" key="4">
    <source>
        <dbReference type="PROSITE" id="PS50893"/>
    </source>
</evidence>
<evidence type="ECO:0000256" key="1">
    <source>
        <dbReference type="ARBA" id="ARBA00005417"/>
    </source>
</evidence>
<dbReference type="GO" id="GO:0005524">
    <property type="term" value="F:ATP binding"/>
    <property type="evidence" value="ECO:0007669"/>
    <property type="project" value="UniProtKB-KW"/>
</dbReference>
<dbReference type="InterPro" id="IPR050107">
    <property type="entry name" value="ABC_carbohydrate_import_ATPase"/>
</dbReference>
<dbReference type="PANTHER" id="PTHR43790:SF4">
    <property type="entry name" value="GUANOSINE IMPORT ATP-BINDING PROTEIN NUPO"/>
    <property type="match status" value="1"/>
</dbReference>
<dbReference type="InterPro" id="IPR027417">
    <property type="entry name" value="P-loop_NTPase"/>
</dbReference>
<sequence>MTALTNDSGTAATLTVAGGSLHRPNERGLPPALEMQGISKAFDGKPALVEAGFSLAWGEVHALVGENGAGKSTLMNVATGVYAADSGSQNIDGAAVSLRGPADATAAGLGMVHQHFRLVSRFTVAENVLLALGKHGAVRSVREAAALIEAKGREIGLGVRPDAVVADLSIADRQRTEILKVLLLGARIVILDEPTAVLTEGESEALLSFTRRLADQGHAVVLITHKLREVAARSDRVTVMRQGRTIVAGVPTASMNIDEIARQVVGSDVARVDRPVSVPGPERLRIEALTVAHADGTRPVDELSLVLRAGEVLGVAGVGGNGQQELVDCLAGMVPLQSGRIAIDGRDIASLPIAARRGLGLRVVPSDRFATGMVRELTVAENLALTGVPAGRFGGLFVRRAPMRAEAREAIERFDIHGAAPGRSTGLLSGGNAQKVLLARELDSGLKVLVAHSPARGLDVKATRAVHAFVKAAVEKGAACLLISEDLEEVLAMSHRVAVMNRGRIAGEMAVEEATADRLGALMIGHA</sequence>
<dbReference type="SUPFAM" id="SSF52540">
    <property type="entry name" value="P-loop containing nucleoside triphosphate hydrolases"/>
    <property type="match status" value="2"/>
</dbReference>
<keyword evidence="3 5" id="KW-0067">ATP-binding</keyword>
<accession>A0A6A7Y790</accession>
<evidence type="ECO:0000256" key="2">
    <source>
        <dbReference type="ARBA" id="ARBA00022741"/>
    </source>
</evidence>
<dbReference type="CDD" id="cd03216">
    <property type="entry name" value="ABC_Carb_Monos_I"/>
    <property type="match status" value="1"/>
</dbReference>
<feature type="domain" description="ABC transporter" evidence="4">
    <location>
        <begin position="284"/>
        <end position="527"/>
    </location>
</feature>
<organism evidence="5 6">
    <name type="scientific">Segnochrobactrum spirostomi</name>
    <dbReference type="NCBI Taxonomy" id="2608987"/>
    <lineage>
        <taxon>Bacteria</taxon>
        <taxon>Pseudomonadati</taxon>
        <taxon>Pseudomonadota</taxon>
        <taxon>Alphaproteobacteria</taxon>
        <taxon>Hyphomicrobiales</taxon>
        <taxon>Segnochrobactraceae</taxon>
        <taxon>Segnochrobactrum</taxon>
    </lineage>
</organism>
<comment type="similarity">
    <text evidence="1">Belongs to the ABC transporter superfamily.</text>
</comment>
<dbReference type="SMART" id="SM00382">
    <property type="entry name" value="AAA"/>
    <property type="match status" value="1"/>
</dbReference>
<feature type="domain" description="ABC transporter" evidence="4">
    <location>
        <begin position="33"/>
        <end position="267"/>
    </location>
</feature>
<dbReference type="InterPro" id="IPR017871">
    <property type="entry name" value="ABC_transporter-like_CS"/>
</dbReference>
<dbReference type="Proteomes" id="UP000332515">
    <property type="component" value="Unassembled WGS sequence"/>
</dbReference>
<name>A0A6A7Y790_9HYPH</name>
<evidence type="ECO:0000313" key="6">
    <source>
        <dbReference type="Proteomes" id="UP000332515"/>
    </source>
</evidence>
<dbReference type="PROSITE" id="PS00211">
    <property type="entry name" value="ABC_TRANSPORTER_1"/>
    <property type="match status" value="1"/>
</dbReference>
<dbReference type="GO" id="GO:0016887">
    <property type="term" value="F:ATP hydrolysis activity"/>
    <property type="evidence" value="ECO:0007669"/>
    <property type="project" value="InterPro"/>
</dbReference>
<dbReference type="InterPro" id="IPR003593">
    <property type="entry name" value="AAA+_ATPase"/>
</dbReference>
<gene>
    <name evidence="5" type="ORF">F0357_21620</name>
</gene>
<dbReference type="PANTHER" id="PTHR43790">
    <property type="entry name" value="CARBOHYDRATE TRANSPORT ATP-BINDING PROTEIN MG119-RELATED"/>
    <property type="match status" value="1"/>
</dbReference>
<keyword evidence="2" id="KW-0547">Nucleotide-binding</keyword>
<dbReference type="Pfam" id="PF00005">
    <property type="entry name" value="ABC_tran"/>
    <property type="match status" value="2"/>
</dbReference>
<keyword evidence="6" id="KW-1185">Reference proteome</keyword>
<dbReference type="AlphaFoldDB" id="A0A6A7Y790"/>
<dbReference type="InterPro" id="IPR003439">
    <property type="entry name" value="ABC_transporter-like_ATP-bd"/>
</dbReference>